<dbReference type="InterPro" id="IPR036890">
    <property type="entry name" value="HATPase_C_sf"/>
</dbReference>
<name>A0A916TAK2_9MICO</name>
<dbReference type="EMBL" id="BMHI01000004">
    <property type="protein sequence ID" value="GGB37782.1"/>
    <property type="molecule type" value="Genomic_DNA"/>
</dbReference>
<evidence type="ECO:0008006" key="4">
    <source>
        <dbReference type="Google" id="ProtNLM"/>
    </source>
</evidence>
<feature type="transmembrane region" description="Helical" evidence="1">
    <location>
        <begin position="91"/>
        <end position="108"/>
    </location>
</feature>
<protein>
    <recommendedName>
        <fullName evidence="4">ATP-binding protein</fullName>
    </recommendedName>
</protein>
<dbReference type="Gene3D" id="3.30.565.10">
    <property type="entry name" value="Histidine kinase-like ATPase, C-terminal domain"/>
    <property type="match status" value="1"/>
</dbReference>
<feature type="transmembrane region" description="Helical" evidence="1">
    <location>
        <begin position="58"/>
        <end position="79"/>
    </location>
</feature>
<evidence type="ECO:0000313" key="3">
    <source>
        <dbReference type="Proteomes" id="UP000636793"/>
    </source>
</evidence>
<organism evidence="2 3">
    <name type="scientific">Flexivirga endophytica</name>
    <dbReference type="NCBI Taxonomy" id="1849103"/>
    <lineage>
        <taxon>Bacteria</taxon>
        <taxon>Bacillati</taxon>
        <taxon>Actinomycetota</taxon>
        <taxon>Actinomycetes</taxon>
        <taxon>Micrococcales</taxon>
        <taxon>Dermacoccaceae</taxon>
        <taxon>Flexivirga</taxon>
    </lineage>
</organism>
<feature type="transmembrane region" description="Helical" evidence="1">
    <location>
        <begin position="164"/>
        <end position="188"/>
    </location>
</feature>
<evidence type="ECO:0000256" key="1">
    <source>
        <dbReference type="SAM" id="Phobius"/>
    </source>
</evidence>
<comment type="caution">
    <text evidence="2">The sequence shown here is derived from an EMBL/GenBank/DDBJ whole genome shotgun (WGS) entry which is preliminary data.</text>
</comment>
<dbReference type="SUPFAM" id="SSF55874">
    <property type="entry name" value="ATPase domain of HSP90 chaperone/DNA topoisomerase II/histidine kinase"/>
    <property type="match status" value="1"/>
</dbReference>
<feature type="transmembrane region" description="Helical" evidence="1">
    <location>
        <begin position="140"/>
        <end position="158"/>
    </location>
</feature>
<keyword evidence="1" id="KW-0472">Membrane</keyword>
<accession>A0A916TAK2</accession>
<keyword evidence="1" id="KW-1133">Transmembrane helix</keyword>
<dbReference type="RefSeq" id="WP_188837871.1">
    <property type="nucleotide sequence ID" value="NZ_BMHI01000004.1"/>
</dbReference>
<keyword evidence="3" id="KW-1185">Reference proteome</keyword>
<evidence type="ECO:0000313" key="2">
    <source>
        <dbReference type="EMBL" id="GGB37782.1"/>
    </source>
</evidence>
<feature type="transmembrane region" description="Helical" evidence="1">
    <location>
        <begin position="26"/>
        <end position="46"/>
    </location>
</feature>
<sequence length="396" mass="42031">MLASVLRPIQRAGVWTDGRARQASEASITVVAVVVRGVVVITALASAPVALRTTRDDLAYTTVAVLALLVSCGLCVDALRRARMRARPWGVADLVTCLLSIVVCSSVSSQSTSWMLGHFDMPYAINAASLAAGWTRSMKWSLAISATIAATLVGTAALSDTRTLAVTLSSACNVVLFGVGAAIGAGYLRRLGASFDELHQEMLTATKLLELDRYLMQVHDASTMLRMLADEGTPASTLPALRQQARKESLRLRAYFMKKGAPEPPGSPATLAGVVRAATEGFTDLPLVVHTALAEQVALGQKPALLLLQRAVTTLLYNVRIHANARAVTVHADQEDHEWELTVHDDGVGFEPGPSSFGFGLQEQVFTALQSRGIGVRLDSRPGHGTLVTITGVVNG</sequence>
<keyword evidence="1" id="KW-0812">Transmembrane</keyword>
<reference evidence="2" key="2">
    <citation type="submission" date="2020-09" db="EMBL/GenBank/DDBJ databases">
        <authorList>
            <person name="Sun Q."/>
            <person name="Zhou Y."/>
        </authorList>
    </citation>
    <scope>NUCLEOTIDE SEQUENCE</scope>
    <source>
        <strain evidence="2">CGMCC 1.15085</strain>
    </source>
</reference>
<gene>
    <name evidence="2" type="ORF">GCM10011492_30670</name>
</gene>
<dbReference type="AlphaFoldDB" id="A0A916TAK2"/>
<dbReference type="Proteomes" id="UP000636793">
    <property type="component" value="Unassembled WGS sequence"/>
</dbReference>
<reference evidence="2" key="1">
    <citation type="journal article" date="2014" name="Int. J. Syst. Evol. Microbiol.">
        <title>Complete genome sequence of Corynebacterium casei LMG S-19264T (=DSM 44701T), isolated from a smear-ripened cheese.</title>
        <authorList>
            <consortium name="US DOE Joint Genome Institute (JGI-PGF)"/>
            <person name="Walter F."/>
            <person name="Albersmeier A."/>
            <person name="Kalinowski J."/>
            <person name="Ruckert C."/>
        </authorList>
    </citation>
    <scope>NUCLEOTIDE SEQUENCE</scope>
    <source>
        <strain evidence="2">CGMCC 1.15085</strain>
    </source>
</reference>
<proteinExistence type="predicted"/>